<evidence type="ECO:0008006" key="3">
    <source>
        <dbReference type="Google" id="ProtNLM"/>
    </source>
</evidence>
<organism evidence="1 2">
    <name type="scientific">Sulfoacidibacillus thermotolerans</name>
    <name type="common">Acidibacillus sulfuroxidans</name>
    <dbReference type="NCBI Taxonomy" id="1765684"/>
    <lineage>
        <taxon>Bacteria</taxon>
        <taxon>Bacillati</taxon>
        <taxon>Bacillota</taxon>
        <taxon>Bacilli</taxon>
        <taxon>Bacillales</taxon>
        <taxon>Alicyclobacillaceae</taxon>
        <taxon>Sulfoacidibacillus</taxon>
    </lineage>
</organism>
<dbReference type="OrthoDB" id="9923142at2"/>
<protein>
    <recommendedName>
        <fullName evidence="3">DUF2802 domain-containing protein</fullName>
    </recommendedName>
</protein>
<name>A0A2U3DA93_SULT2</name>
<accession>A0A2U3DA93</accession>
<dbReference type="RefSeq" id="WP_109429998.1">
    <property type="nucleotide sequence ID" value="NZ_MPDK01000005.1"/>
</dbReference>
<evidence type="ECO:0000313" key="1">
    <source>
        <dbReference type="EMBL" id="PWI58208.1"/>
    </source>
</evidence>
<gene>
    <name evidence="1" type="ORF">BM613_04555</name>
</gene>
<comment type="caution">
    <text evidence="1">The sequence shown here is derived from an EMBL/GenBank/DDBJ whole genome shotgun (WGS) entry which is preliminary data.</text>
</comment>
<keyword evidence="2" id="KW-1185">Reference proteome</keyword>
<evidence type="ECO:0000313" key="2">
    <source>
        <dbReference type="Proteomes" id="UP000245380"/>
    </source>
</evidence>
<proteinExistence type="predicted"/>
<sequence>MTVIVLILLALGAFLYAWLAHRKTGPDTQMAVVAAVEEFASQMEAENDRMVEMIAALRHKLDGYEVQKEREIYTLKNELTKLQTQVAEMIEPKTDETAIVSNPPKDELPEFLQPKYKEVAERLLRGDDAHAIMMELNVGYGEVDLVKGLLQSRRMHS</sequence>
<dbReference type="EMBL" id="MPDK01000005">
    <property type="protein sequence ID" value="PWI58208.1"/>
    <property type="molecule type" value="Genomic_DNA"/>
</dbReference>
<dbReference type="AlphaFoldDB" id="A0A2U3DA93"/>
<reference evidence="1 2" key="1">
    <citation type="submission" date="2016-11" db="EMBL/GenBank/DDBJ databases">
        <title>Comparative genomics of Acidibacillus ferroxidans species.</title>
        <authorList>
            <person name="Oliveira G."/>
            <person name="Nunes G."/>
            <person name="Oliveira R."/>
            <person name="Araujo F."/>
            <person name="Salim A."/>
            <person name="Scholte L."/>
            <person name="Morais D."/>
            <person name="Nancucheo I."/>
            <person name="Johnson D.B."/>
            <person name="Grail B."/>
            <person name="Bittencourt J."/>
            <person name="Valadares R."/>
        </authorList>
    </citation>
    <scope>NUCLEOTIDE SEQUENCE [LARGE SCALE GENOMIC DNA]</scope>
    <source>
        <strain evidence="1 2">Y002</strain>
    </source>
</reference>
<dbReference type="Proteomes" id="UP000245380">
    <property type="component" value="Unassembled WGS sequence"/>
</dbReference>